<feature type="compositionally biased region" description="Low complexity" evidence="1">
    <location>
        <begin position="334"/>
        <end position="357"/>
    </location>
</feature>
<evidence type="ECO:0000313" key="4">
    <source>
        <dbReference type="Proteomes" id="UP000005239"/>
    </source>
</evidence>
<proteinExistence type="predicted"/>
<keyword evidence="2" id="KW-0732">Signal</keyword>
<protein>
    <recommendedName>
        <fullName evidence="5">Nuclear receptor</fullName>
    </recommendedName>
</protein>
<gene>
    <name evidence="3" type="primary">WBGene00304544</name>
</gene>
<evidence type="ECO:0008006" key="5">
    <source>
        <dbReference type="Google" id="ProtNLM"/>
    </source>
</evidence>
<keyword evidence="4" id="KW-1185">Reference proteome</keyword>
<name>A0A8R1V7H7_PRIPA</name>
<feature type="compositionally biased region" description="Pro residues" evidence="1">
    <location>
        <begin position="358"/>
        <end position="368"/>
    </location>
</feature>
<evidence type="ECO:0000313" key="3">
    <source>
        <dbReference type="EnsemblMetazoa" id="PPA46765.1"/>
    </source>
</evidence>
<organism evidence="3 4">
    <name type="scientific">Pristionchus pacificus</name>
    <name type="common">Parasitic nematode worm</name>
    <dbReference type="NCBI Taxonomy" id="54126"/>
    <lineage>
        <taxon>Eukaryota</taxon>
        <taxon>Metazoa</taxon>
        <taxon>Ecdysozoa</taxon>
        <taxon>Nematoda</taxon>
        <taxon>Chromadorea</taxon>
        <taxon>Rhabditida</taxon>
        <taxon>Rhabditina</taxon>
        <taxon>Diplogasteromorpha</taxon>
        <taxon>Diplogasteroidea</taxon>
        <taxon>Neodiplogasteridae</taxon>
        <taxon>Pristionchus</taxon>
    </lineage>
</organism>
<dbReference type="EnsemblMetazoa" id="PPA46765.1">
    <property type="protein sequence ID" value="PPA46765.1"/>
    <property type="gene ID" value="WBGene00304544"/>
</dbReference>
<feature type="compositionally biased region" description="Pro residues" evidence="1">
    <location>
        <begin position="394"/>
        <end position="403"/>
    </location>
</feature>
<reference evidence="4" key="1">
    <citation type="journal article" date="2008" name="Nat. Genet.">
        <title>The Pristionchus pacificus genome provides a unique perspective on nematode lifestyle and parasitism.</title>
        <authorList>
            <person name="Dieterich C."/>
            <person name="Clifton S.W."/>
            <person name="Schuster L.N."/>
            <person name="Chinwalla A."/>
            <person name="Delehaunty K."/>
            <person name="Dinkelacker I."/>
            <person name="Fulton L."/>
            <person name="Fulton R."/>
            <person name="Godfrey J."/>
            <person name="Minx P."/>
            <person name="Mitreva M."/>
            <person name="Roeseler W."/>
            <person name="Tian H."/>
            <person name="Witte H."/>
            <person name="Yang S.P."/>
            <person name="Wilson R.K."/>
            <person name="Sommer R.J."/>
        </authorList>
    </citation>
    <scope>NUCLEOTIDE SEQUENCE [LARGE SCALE GENOMIC DNA]</scope>
    <source>
        <strain evidence="4">PS312</strain>
    </source>
</reference>
<evidence type="ECO:0000256" key="1">
    <source>
        <dbReference type="SAM" id="MobiDB-lite"/>
    </source>
</evidence>
<feature type="region of interest" description="Disordered" evidence="1">
    <location>
        <begin position="332"/>
        <end position="416"/>
    </location>
</feature>
<sequence length="416" mass="46779">MLTSKLYLIVLVVLRCSNCFLVGDCIGPKSALERHLDKSERYVLRSIVHENFNGKNSQEVMRLVLTFVRSRLSQTEWTEIQPEIRAHEARAPECSIYAQLLPSALYRRLLQRVWEASERGADQAQIRTIVDRFVADLTQRGELPTVSPAAAVGAPSSIEERPAPRARRTFPTLLQYPEDVQYPVEASLPWYAGESPVDWPDQRVIARKIVPEVRQSSFVPLPPAQPVRWMHSGTQHVPARRPTVSVFPTLIPPLGAAVERTGDADHDDEEEEDTEAPPVFERFSFGNDLERASEILTPSRPLPIPVAKMPRIRLSDGRYMRPPLTLKAARAMATRTPRTTGTTTHHLRGPLQTSRLPSPHPPASPAPSTPRHSRRRRPPAPSPQLTFPRIQPRFGPPETPAPPISRRHHPALIELN</sequence>
<reference evidence="3" key="2">
    <citation type="submission" date="2022-06" db="UniProtKB">
        <authorList>
            <consortium name="EnsemblMetazoa"/>
        </authorList>
    </citation>
    <scope>IDENTIFICATION</scope>
    <source>
        <strain evidence="3">PS312</strain>
    </source>
</reference>
<dbReference type="OrthoDB" id="5858827at2759"/>
<accession>A0A8R1V7H7</accession>
<dbReference type="Proteomes" id="UP000005239">
    <property type="component" value="Unassembled WGS sequence"/>
</dbReference>
<feature type="chain" id="PRO_5035912599" description="Nuclear receptor" evidence="2">
    <location>
        <begin position="20"/>
        <end position="416"/>
    </location>
</feature>
<evidence type="ECO:0000256" key="2">
    <source>
        <dbReference type="SAM" id="SignalP"/>
    </source>
</evidence>
<dbReference type="AlphaFoldDB" id="A0A8R1V7H7"/>
<feature type="signal peptide" evidence="2">
    <location>
        <begin position="1"/>
        <end position="19"/>
    </location>
</feature>